<organism evidence="2 3">
    <name type="scientific">Aquaticitalea lipolytica</name>
    <dbReference type="NCBI Taxonomy" id="1247562"/>
    <lineage>
        <taxon>Bacteria</taxon>
        <taxon>Pseudomonadati</taxon>
        <taxon>Bacteroidota</taxon>
        <taxon>Flavobacteriia</taxon>
        <taxon>Flavobacteriales</taxon>
        <taxon>Flavobacteriaceae</taxon>
        <taxon>Aquaticitalea</taxon>
    </lineage>
</organism>
<accession>A0A8J2TLE5</accession>
<dbReference type="EMBL" id="BMIC01000001">
    <property type="protein sequence ID" value="GFZ76494.1"/>
    <property type="molecule type" value="Genomic_DNA"/>
</dbReference>
<dbReference type="RefSeq" id="WP_188604488.1">
    <property type="nucleotide sequence ID" value="NZ_BMIC01000001.1"/>
</dbReference>
<reference evidence="2 3" key="1">
    <citation type="journal article" date="2014" name="Int. J. Syst. Evol. Microbiol.">
        <title>Complete genome sequence of Corynebacterium casei LMG S-19264T (=DSM 44701T), isolated from a smear-ripened cheese.</title>
        <authorList>
            <consortium name="US DOE Joint Genome Institute (JGI-PGF)"/>
            <person name="Walter F."/>
            <person name="Albersmeier A."/>
            <person name="Kalinowski J."/>
            <person name="Ruckert C."/>
        </authorList>
    </citation>
    <scope>NUCLEOTIDE SEQUENCE [LARGE SCALE GENOMIC DNA]</scope>
    <source>
        <strain evidence="2 3">CGMCC 1.15295</strain>
    </source>
</reference>
<keyword evidence="1" id="KW-0812">Transmembrane</keyword>
<feature type="transmembrane region" description="Helical" evidence="1">
    <location>
        <begin position="53"/>
        <end position="73"/>
    </location>
</feature>
<proteinExistence type="predicted"/>
<evidence type="ECO:0008006" key="4">
    <source>
        <dbReference type="Google" id="ProtNLM"/>
    </source>
</evidence>
<keyword evidence="1" id="KW-0472">Membrane</keyword>
<evidence type="ECO:0000313" key="3">
    <source>
        <dbReference type="Proteomes" id="UP000598120"/>
    </source>
</evidence>
<evidence type="ECO:0000313" key="2">
    <source>
        <dbReference type="EMBL" id="GFZ76494.1"/>
    </source>
</evidence>
<keyword evidence="1" id="KW-1133">Transmembrane helix</keyword>
<name>A0A8J2TLE5_9FLAO</name>
<dbReference type="AlphaFoldDB" id="A0A8J2TLE5"/>
<gene>
    <name evidence="2" type="ORF">GCM10011531_02140</name>
</gene>
<protein>
    <recommendedName>
        <fullName evidence="4">FUSC family protein</fullName>
    </recommendedName>
</protein>
<sequence length="128" mass="14379">MKRLFIILGFISAVLAVILSVTPFSKIAYIPGIAAFVFGLIAFYLAKQSSKKPIQLIFLLTIISLSLTTYKAIFNKAELGNTQTLELKEKESEEKAIEELEGLDLDEFEGVEDIQFDDQTQKELETQN</sequence>
<feature type="transmembrane region" description="Helical" evidence="1">
    <location>
        <begin position="26"/>
        <end position="46"/>
    </location>
</feature>
<keyword evidence="3" id="KW-1185">Reference proteome</keyword>
<evidence type="ECO:0000256" key="1">
    <source>
        <dbReference type="SAM" id="Phobius"/>
    </source>
</evidence>
<dbReference type="Proteomes" id="UP000598120">
    <property type="component" value="Unassembled WGS sequence"/>
</dbReference>
<comment type="caution">
    <text evidence="2">The sequence shown here is derived from an EMBL/GenBank/DDBJ whole genome shotgun (WGS) entry which is preliminary data.</text>
</comment>